<evidence type="ECO:0000313" key="1">
    <source>
        <dbReference type="EMBL" id="KAI4341071.1"/>
    </source>
</evidence>
<reference evidence="2" key="1">
    <citation type="journal article" date="2023" name="Front. Plant Sci.">
        <title>Chromosomal-level genome assembly of Melastoma candidum provides insights into trichome evolution.</title>
        <authorList>
            <person name="Zhong Y."/>
            <person name="Wu W."/>
            <person name="Sun C."/>
            <person name="Zou P."/>
            <person name="Liu Y."/>
            <person name="Dai S."/>
            <person name="Zhou R."/>
        </authorList>
    </citation>
    <scope>NUCLEOTIDE SEQUENCE [LARGE SCALE GENOMIC DNA]</scope>
</reference>
<sequence>MRDWTPTSQAQPPAAAATMRIPVDDRYWSNIDDDTVRAVSFGLVATTALVSMFLVMAVFERLFRRAGGGHSSASGRGIWDVEVRPQFQVFAWQNTSR</sequence>
<organism evidence="1 2">
    <name type="scientific">Melastoma candidum</name>
    <dbReference type="NCBI Taxonomy" id="119954"/>
    <lineage>
        <taxon>Eukaryota</taxon>
        <taxon>Viridiplantae</taxon>
        <taxon>Streptophyta</taxon>
        <taxon>Embryophyta</taxon>
        <taxon>Tracheophyta</taxon>
        <taxon>Spermatophyta</taxon>
        <taxon>Magnoliopsida</taxon>
        <taxon>eudicotyledons</taxon>
        <taxon>Gunneridae</taxon>
        <taxon>Pentapetalae</taxon>
        <taxon>rosids</taxon>
        <taxon>malvids</taxon>
        <taxon>Myrtales</taxon>
        <taxon>Melastomataceae</taxon>
        <taxon>Melastomatoideae</taxon>
        <taxon>Melastomateae</taxon>
        <taxon>Melastoma</taxon>
    </lineage>
</organism>
<dbReference type="EMBL" id="CM042886">
    <property type="protein sequence ID" value="KAI4341071.1"/>
    <property type="molecule type" value="Genomic_DNA"/>
</dbReference>
<protein>
    <submittedName>
        <fullName evidence="1">Uncharacterized protein</fullName>
    </submittedName>
</protein>
<evidence type="ECO:0000313" key="2">
    <source>
        <dbReference type="Proteomes" id="UP001057402"/>
    </source>
</evidence>
<name>A0ACB9P1T9_9MYRT</name>
<keyword evidence="2" id="KW-1185">Reference proteome</keyword>
<gene>
    <name evidence="1" type="ORF">MLD38_025842</name>
</gene>
<dbReference type="Proteomes" id="UP001057402">
    <property type="component" value="Chromosome 7"/>
</dbReference>
<accession>A0ACB9P1T9</accession>
<proteinExistence type="predicted"/>
<comment type="caution">
    <text evidence="1">The sequence shown here is derived from an EMBL/GenBank/DDBJ whole genome shotgun (WGS) entry which is preliminary data.</text>
</comment>